<keyword evidence="2" id="KW-1185">Reference proteome</keyword>
<name>F3L2F1_9GAMM</name>
<evidence type="ECO:0000313" key="2">
    <source>
        <dbReference type="Proteomes" id="UP000005615"/>
    </source>
</evidence>
<comment type="caution">
    <text evidence="1">The sequence shown here is derived from an EMBL/GenBank/DDBJ whole genome shotgun (WGS) entry which is preliminary data.</text>
</comment>
<protein>
    <submittedName>
        <fullName evidence="1">Uncharacterized protein</fullName>
    </submittedName>
</protein>
<organism evidence="1 2">
    <name type="scientific">Aequoribacter fuscus</name>
    <dbReference type="NCBI Taxonomy" id="2518989"/>
    <lineage>
        <taxon>Bacteria</taxon>
        <taxon>Pseudomonadati</taxon>
        <taxon>Pseudomonadota</taxon>
        <taxon>Gammaproteobacteria</taxon>
        <taxon>Cellvibrionales</taxon>
        <taxon>Halieaceae</taxon>
        <taxon>Aequoribacter</taxon>
    </lineage>
</organism>
<dbReference type="AlphaFoldDB" id="F3L2F1"/>
<evidence type="ECO:0000313" key="1">
    <source>
        <dbReference type="EMBL" id="EGG29524.1"/>
    </source>
</evidence>
<dbReference type="Proteomes" id="UP000005615">
    <property type="component" value="Unassembled WGS sequence"/>
</dbReference>
<gene>
    <name evidence="1" type="ORF">IMCC3088_1718</name>
</gene>
<proteinExistence type="predicted"/>
<accession>F3L2F1</accession>
<reference evidence="1 2" key="1">
    <citation type="journal article" date="2011" name="J. Bacteriol.">
        <title>Genome sequence of strain IMCC3088, a proteorhodopsin-containing marine bacterium belonging to the OM60/NOR5 clade.</title>
        <authorList>
            <person name="Jang Y."/>
            <person name="Oh H.M."/>
            <person name="Kang I."/>
            <person name="Lee K."/>
            <person name="Yang S.J."/>
            <person name="Cho J.C."/>
        </authorList>
    </citation>
    <scope>NUCLEOTIDE SEQUENCE [LARGE SCALE GENOMIC DNA]</scope>
    <source>
        <strain evidence="1 2">IMCC3088</strain>
    </source>
</reference>
<dbReference type="EMBL" id="AEIG01000048">
    <property type="protein sequence ID" value="EGG29524.1"/>
    <property type="molecule type" value="Genomic_DNA"/>
</dbReference>
<sequence length="49" mass="5647">MRFAHWFISAVRIEYLPAFIDGNLLKLEAQFGMVLADLTKPTLPCRNHT</sequence>